<proteinExistence type="predicted"/>
<accession>A0A2T2P4V2</accession>
<protein>
    <submittedName>
        <fullName evidence="1">Uncharacterized protein</fullName>
    </submittedName>
</protein>
<keyword evidence="2" id="KW-1185">Reference proteome</keyword>
<reference evidence="1 2" key="1">
    <citation type="journal article" date="2018" name="Front. Microbiol.">
        <title>Genome-Wide Analysis of Corynespora cassiicola Leaf Fall Disease Putative Effectors.</title>
        <authorList>
            <person name="Lopez D."/>
            <person name="Ribeiro S."/>
            <person name="Label P."/>
            <person name="Fumanal B."/>
            <person name="Venisse J.S."/>
            <person name="Kohler A."/>
            <person name="de Oliveira R.R."/>
            <person name="Labutti K."/>
            <person name="Lipzen A."/>
            <person name="Lail K."/>
            <person name="Bauer D."/>
            <person name="Ohm R.A."/>
            <person name="Barry K.W."/>
            <person name="Spatafora J."/>
            <person name="Grigoriev I.V."/>
            <person name="Martin F.M."/>
            <person name="Pujade-Renaud V."/>
        </authorList>
    </citation>
    <scope>NUCLEOTIDE SEQUENCE [LARGE SCALE GENOMIC DNA]</scope>
    <source>
        <strain evidence="1 2">Philippines</strain>
    </source>
</reference>
<dbReference type="Proteomes" id="UP000240883">
    <property type="component" value="Unassembled WGS sequence"/>
</dbReference>
<dbReference type="AlphaFoldDB" id="A0A2T2P4V2"/>
<name>A0A2T2P4V2_CORCC</name>
<evidence type="ECO:0000313" key="2">
    <source>
        <dbReference type="Proteomes" id="UP000240883"/>
    </source>
</evidence>
<gene>
    <name evidence="1" type="ORF">BS50DRAFT_568330</name>
</gene>
<evidence type="ECO:0000313" key="1">
    <source>
        <dbReference type="EMBL" id="PSN72737.1"/>
    </source>
</evidence>
<organism evidence="1 2">
    <name type="scientific">Corynespora cassiicola Philippines</name>
    <dbReference type="NCBI Taxonomy" id="1448308"/>
    <lineage>
        <taxon>Eukaryota</taxon>
        <taxon>Fungi</taxon>
        <taxon>Dikarya</taxon>
        <taxon>Ascomycota</taxon>
        <taxon>Pezizomycotina</taxon>
        <taxon>Dothideomycetes</taxon>
        <taxon>Pleosporomycetidae</taxon>
        <taxon>Pleosporales</taxon>
        <taxon>Corynesporascaceae</taxon>
        <taxon>Corynespora</taxon>
    </lineage>
</organism>
<sequence>MLCFAHESTTAPVVSARTSMPIPAALHFPAPPWLPIPSQHAPHVVNHNLPSARERLQPEPFLPPLPLLPSPHAAPRLPETLRLFLLDFF</sequence>
<dbReference type="EMBL" id="KZ678129">
    <property type="protein sequence ID" value="PSN72737.1"/>
    <property type="molecule type" value="Genomic_DNA"/>
</dbReference>